<keyword evidence="2" id="KW-0378">Hydrolase</keyword>
<gene>
    <name evidence="3" type="ORF">A374_18454</name>
</gene>
<dbReference type="PANTHER" id="PTHR43316">
    <property type="entry name" value="HYDROLASE, HALOACID DELAHOGENASE-RELATED"/>
    <property type="match status" value="1"/>
</dbReference>
<dbReference type="Pfam" id="PF00702">
    <property type="entry name" value="Hydrolase"/>
    <property type="match status" value="1"/>
</dbReference>
<dbReference type="GO" id="GO:0019120">
    <property type="term" value="F:hydrolase activity, acting on acid halide bonds, in C-halide compounds"/>
    <property type="evidence" value="ECO:0007669"/>
    <property type="project" value="InterPro"/>
</dbReference>
<dbReference type="SFLD" id="SFLDG01129">
    <property type="entry name" value="C1.5:_HAD__Beta-PGM__Phosphata"/>
    <property type="match status" value="1"/>
</dbReference>
<reference evidence="3 4" key="1">
    <citation type="journal article" date="2012" name="J. Bacteriol.">
        <title>Genome of Bacillus macauensis ZFHKF-1, a Long-Chain-Forming Bacterium.</title>
        <authorList>
            <person name="Cai L."/>
            <person name="Zhang T."/>
        </authorList>
    </citation>
    <scope>NUCLEOTIDE SEQUENCE [LARGE SCALE GENOMIC DNA]</scope>
    <source>
        <strain evidence="3 4">ZFHKF-1</strain>
    </source>
</reference>
<comment type="caution">
    <text evidence="3">The sequence shown here is derived from an EMBL/GenBank/DDBJ whole genome shotgun (WGS) entry which is preliminary data.</text>
</comment>
<evidence type="ECO:0000313" key="4">
    <source>
        <dbReference type="Proteomes" id="UP000004080"/>
    </source>
</evidence>
<dbReference type="AlphaFoldDB" id="I8AE20"/>
<dbReference type="NCBIfam" id="TIGR01428">
    <property type="entry name" value="HAD_type_II"/>
    <property type="match status" value="1"/>
</dbReference>
<name>I8AE20_9BACL</name>
<keyword evidence="4" id="KW-1185">Reference proteome</keyword>
<dbReference type="SFLD" id="SFLDS00003">
    <property type="entry name" value="Haloacid_Dehalogenase"/>
    <property type="match status" value="1"/>
</dbReference>
<protein>
    <submittedName>
        <fullName evidence="3">Haloacid dehalogenase</fullName>
    </submittedName>
</protein>
<sequence length="222" mass="25364">MKAFVFDVYGTLFDVYALKEACDKYFPGKGTQMSQIWRQKQIEYAQLRQLMGRYEPFLRITEEAFHYAVAACGETWCEEAQQHVMKAYVEVAPFEEVQEVLTALSAHSLAVFSNGSHDMLDALLHHAELTPFLDHVISVDEIQTYKPTMASYAHAHQTVQVPKEDIIFVSSNGWDVSGAKNYGFTTAWINRGKQPREELGLPPDYMFRNLRGLVEINTSSRK</sequence>
<dbReference type="InterPro" id="IPR023214">
    <property type="entry name" value="HAD_sf"/>
</dbReference>
<dbReference type="OrthoDB" id="264363at2"/>
<dbReference type="InterPro" id="IPR006439">
    <property type="entry name" value="HAD-SF_hydro_IA"/>
</dbReference>
<evidence type="ECO:0000313" key="3">
    <source>
        <dbReference type="EMBL" id="EIT83837.1"/>
    </source>
</evidence>
<dbReference type="Gene3D" id="1.10.150.240">
    <property type="entry name" value="Putative phosphatase, domain 2"/>
    <property type="match status" value="1"/>
</dbReference>
<dbReference type="Gene3D" id="3.40.50.1000">
    <property type="entry name" value="HAD superfamily/HAD-like"/>
    <property type="match status" value="1"/>
</dbReference>
<dbReference type="CDD" id="cd02588">
    <property type="entry name" value="HAD_L2-DEX"/>
    <property type="match status" value="1"/>
</dbReference>
<dbReference type="PANTHER" id="PTHR43316:SF3">
    <property type="entry name" value="HALOACID DEHALOGENASE, TYPE II (AFU_ORTHOLOGUE AFUA_2G07750)-RELATED"/>
    <property type="match status" value="1"/>
</dbReference>
<dbReference type="NCBIfam" id="TIGR01493">
    <property type="entry name" value="HAD-SF-IA-v2"/>
    <property type="match status" value="1"/>
</dbReference>
<organism evidence="3 4">
    <name type="scientific">Fictibacillus macauensis ZFHKF-1</name>
    <dbReference type="NCBI Taxonomy" id="1196324"/>
    <lineage>
        <taxon>Bacteria</taxon>
        <taxon>Bacillati</taxon>
        <taxon>Bacillota</taxon>
        <taxon>Bacilli</taxon>
        <taxon>Bacillales</taxon>
        <taxon>Fictibacillaceae</taxon>
        <taxon>Fictibacillus</taxon>
    </lineage>
</organism>
<dbReference type="InterPro" id="IPR051540">
    <property type="entry name" value="S-2-haloacid_dehalogenase"/>
</dbReference>
<proteinExistence type="inferred from homology"/>
<dbReference type="RefSeq" id="WP_007203758.1">
    <property type="nucleotide sequence ID" value="NZ_AKKV01000043.1"/>
</dbReference>
<dbReference type="InterPro" id="IPR006328">
    <property type="entry name" value="2-HAD"/>
</dbReference>
<dbReference type="Proteomes" id="UP000004080">
    <property type="component" value="Unassembled WGS sequence"/>
</dbReference>
<dbReference type="InterPro" id="IPR036412">
    <property type="entry name" value="HAD-like_sf"/>
</dbReference>
<dbReference type="eggNOG" id="COG1011">
    <property type="taxonomic scope" value="Bacteria"/>
</dbReference>
<dbReference type="PATRIC" id="fig|1196324.3.peg.3761"/>
<evidence type="ECO:0000256" key="1">
    <source>
        <dbReference type="ARBA" id="ARBA00008106"/>
    </source>
</evidence>
<evidence type="ECO:0000256" key="2">
    <source>
        <dbReference type="ARBA" id="ARBA00022801"/>
    </source>
</evidence>
<dbReference type="InterPro" id="IPR023198">
    <property type="entry name" value="PGP-like_dom2"/>
</dbReference>
<dbReference type="PRINTS" id="PR00413">
    <property type="entry name" value="HADHALOGNASE"/>
</dbReference>
<comment type="similarity">
    <text evidence="1">Belongs to the HAD-like hydrolase superfamily. S-2-haloalkanoic acid dehalogenase family.</text>
</comment>
<dbReference type="SUPFAM" id="SSF56784">
    <property type="entry name" value="HAD-like"/>
    <property type="match status" value="1"/>
</dbReference>
<dbReference type="EMBL" id="AKKV01000043">
    <property type="protein sequence ID" value="EIT83837.1"/>
    <property type="molecule type" value="Genomic_DNA"/>
</dbReference>
<dbReference type="STRING" id="1196324.A374_18454"/>
<dbReference type="SFLD" id="SFLDF00045">
    <property type="entry name" value="2-haloacid_dehalogenase"/>
    <property type="match status" value="1"/>
</dbReference>
<accession>I8AE20</accession>
<dbReference type="SFLD" id="SFLDG01135">
    <property type="entry name" value="C1.5.6:_HAD__Beta-PGM__Phospha"/>
    <property type="match status" value="1"/>
</dbReference>